<feature type="transmembrane region" description="Helical" evidence="1">
    <location>
        <begin position="225"/>
        <end position="244"/>
    </location>
</feature>
<evidence type="ECO:0008006" key="4">
    <source>
        <dbReference type="Google" id="ProtNLM"/>
    </source>
</evidence>
<feature type="transmembrane region" description="Helical" evidence="1">
    <location>
        <begin position="155"/>
        <end position="175"/>
    </location>
</feature>
<organism evidence="2 3">
    <name type="scientific">Saccharopolyspora erythraea</name>
    <name type="common">Streptomyces erythraeus</name>
    <dbReference type="NCBI Taxonomy" id="1836"/>
    <lineage>
        <taxon>Bacteria</taxon>
        <taxon>Bacillati</taxon>
        <taxon>Actinomycetota</taxon>
        <taxon>Actinomycetes</taxon>
        <taxon>Pseudonocardiales</taxon>
        <taxon>Pseudonocardiaceae</taxon>
        <taxon>Saccharopolyspora</taxon>
    </lineage>
</organism>
<keyword evidence="3" id="KW-1185">Reference proteome</keyword>
<evidence type="ECO:0000256" key="1">
    <source>
        <dbReference type="SAM" id="Phobius"/>
    </source>
</evidence>
<evidence type="ECO:0000313" key="3">
    <source>
        <dbReference type="Proteomes" id="UP001500729"/>
    </source>
</evidence>
<name>A0ABP3P0H9_SACER</name>
<dbReference type="Proteomes" id="UP001500729">
    <property type="component" value="Unassembled WGS sequence"/>
</dbReference>
<comment type="caution">
    <text evidence="2">The sequence shown here is derived from an EMBL/GenBank/DDBJ whole genome shotgun (WGS) entry which is preliminary data.</text>
</comment>
<proteinExistence type="predicted"/>
<feature type="transmembrane region" description="Helical" evidence="1">
    <location>
        <begin position="43"/>
        <end position="67"/>
    </location>
</feature>
<keyword evidence="1" id="KW-0472">Membrane</keyword>
<reference evidence="3" key="1">
    <citation type="journal article" date="2019" name="Int. J. Syst. Evol. Microbiol.">
        <title>The Global Catalogue of Microorganisms (GCM) 10K type strain sequencing project: providing services to taxonomists for standard genome sequencing and annotation.</title>
        <authorList>
            <consortium name="The Broad Institute Genomics Platform"/>
            <consortium name="The Broad Institute Genome Sequencing Center for Infectious Disease"/>
            <person name="Wu L."/>
            <person name="Ma J."/>
        </authorList>
    </citation>
    <scope>NUCLEOTIDE SEQUENCE [LARGE SCALE GENOMIC DNA]</scope>
    <source>
        <strain evidence="3">JCM 10303</strain>
    </source>
</reference>
<evidence type="ECO:0000313" key="2">
    <source>
        <dbReference type="EMBL" id="GAA0554503.1"/>
    </source>
</evidence>
<dbReference type="RefSeq" id="WP_009949272.1">
    <property type="nucleotide sequence ID" value="NZ_BAAAGS010000064.1"/>
</dbReference>
<dbReference type="EMBL" id="BAAAGS010000064">
    <property type="protein sequence ID" value="GAA0554503.1"/>
    <property type="molecule type" value="Genomic_DNA"/>
</dbReference>
<feature type="transmembrane region" description="Helical" evidence="1">
    <location>
        <begin position="88"/>
        <end position="109"/>
    </location>
</feature>
<sequence length="399" mass="41821">MTGRIIRTELVRGAGGPLALVVLAATAGVLFTNPDWAGNWNGLAMGVRGSLLLSCPLVAMAGTWAVGRQHRRQTSELLTIAPRPRWQPFTASWLALTAGACLGLLAGWLTGGAFVLPVATYIGLGWVATLLACVPVLGASAAFGMLVGHFVPWRLMTPVTGMVTGLGMLWTQSSVSGGLEWLGPVAGNSWLGGTGYAATTNALHTAWFSGLALTFLAVASLRRRILALVPAALAVAAATSLMALPQHWTTEAVAEEQVCVTNGATVCGPRYQEHLYPELAGLARPMLDKIRGVPGAPAQITYGGAEGTTLHESTPAGTLADPADERRALAYWLASANYRCPGQPFSEGSSAAARWLLEGIPGTEGLISGVPVRDRDWVVRYYAALESCDTPAMHELVGE</sequence>
<keyword evidence="1" id="KW-0812">Transmembrane</keyword>
<feature type="transmembrane region" description="Helical" evidence="1">
    <location>
        <begin position="12"/>
        <end position="31"/>
    </location>
</feature>
<feature type="transmembrane region" description="Helical" evidence="1">
    <location>
        <begin position="195"/>
        <end position="218"/>
    </location>
</feature>
<keyword evidence="1" id="KW-1133">Transmembrane helix</keyword>
<feature type="transmembrane region" description="Helical" evidence="1">
    <location>
        <begin position="121"/>
        <end position="143"/>
    </location>
</feature>
<gene>
    <name evidence="2" type="ORF">GCM10009533_60560</name>
</gene>
<protein>
    <recommendedName>
        <fullName evidence="4">ABC transporter permease</fullName>
    </recommendedName>
</protein>
<accession>A0ABP3P0H9</accession>